<evidence type="ECO:0000313" key="14">
    <source>
        <dbReference type="EMBL" id="KAL3867027.1"/>
    </source>
</evidence>
<keyword evidence="8 13" id="KW-0472">Membrane</keyword>
<keyword evidence="2 11" id="KW-0813">Transport</keyword>
<evidence type="ECO:0000256" key="8">
    <source>
        <dbReference type="ARBA" id="ARBA00023136"/>
    </source>
</evidence>
<evidence type="ECO:0000256" key="4">
    <source>
        <dbReference type="ARBA" id="ARBA00022692"/>
    </source>
</evidence>
<evidence type="ECO:0000256" key="7">
    <source>
        <dbReference type="ARBA" id="ARBA00023065"/>
    </source>
</evidence>
<comment type="subcellular location">
    <subcellularLocation>
        <location evidence="1">Membrane</location>
        <topology evidence="1">Multi-pass membrane protein</topology>
    </subcellularLocation>
</comment>
<evidence type="ECO:0000256" key="11">
    <source>
        <dbReference type="RuleBase" id="RU000679"/>
    </source>
</evidence>
<comment type="caution">
    <text evidence="14">The sequence shown here is derived from an EMBL/GenBank/DDBJ whole genome shotgun (WGS) entry which is preliminary data.</text>
</comment>
<dbReference type="Pfam" id="PF00858">
    <property type="entry name" value="ASC"/>
    <property type="match status" value="2"/>
</dbReference>
<keyword evidence="10 11" id="KW-0407">Ion channel</keyword>
<dbReference type="AlphaFoldDB" id="A0ABD3VZK4"/>
<dbReference type="Gene3D" id="1.10.287.770">
    <property type="entry name" value="YojJ-like"/>
    <property type="match status" value="1"/>
</dbReference>
<feature type="transmembrane region" description="Helical" evidence="13">
    <location>
        <begin position="91"/>
        <end position="113"/>
    </location>
</feature>
<protein>
    <submittedName>
        <fullName evidence="14">Uncharacterized protein</fullName>
    </submittedName>
</protein>
<evidence type="ECO:0000256" key="6">
    <source>
        <dbReference type="ARBA" id="ARBA00023053"/>
    </source>
</evidence>
<evidence type="ECO:0000256" key="10">
    <source>
        <dbReference type="ARBA" id="ARBA00023303"/>
    </source>
</evidence>
<keyword evidence="6" id="KW-0915">Sodium</keyword>
<keyword evidence="4 11" id="KW-0812">Transmembrane</keyword>
<dbReference type="InterPro" id="IPR001873">
    <property type="entry name" value="ENaC"/>
</dbReference>
<feature type="region of interest" description="Disordered" evidence="12">
    <location>
        <begin position="620"/>
        <end position="647"/>
    </location>
</feature>
<evidence type="ECO:0000256" key="1">
    <source>
        <dbReference type="ARBA" id="ARBA00004141"/>
    </source>
</evidence>
<keyword evidence="7 11" id="KW-0406">Ion transport</keyword>
<proteinExistence type="inferred from homology"/>
<evidence type="ECO:0000256" key="9">
    <source>
        <dbReference type="ARBA" id="ARBA00023201"/>
    </source>
</evidence>
<dbReference type="PANTHER" id="PTHR11690">
    <property type="entry name" value="AMILORIDE-SENSITIVE SODIUM CHANNEL-RELATED"/>
    <property type="match status" value="1"/>
</dbReference>
<keyword evidence="15" id="KW-1185">Reference proteome</keyword>
<evidence type="ECO:0000256" key="3">
    <source>
        <dbReference type="ARBA" id="ARBA00022461"/>
    </source>
</evidence>
<feature type="region of interest" description="Disordered" evidence="12">
    <location>
        <begin position="19"/>
        <end position="45"/>
    </location>
</feature>
<keyword evidence="3 11" id="KW-0894">Sodium channel</keyword>
<keyword evidence="5 13" id="KW-1133">Transmembrane helix</keyword>
<name>A0ABD3VZK4_SINWO</name>
<dbReference type="EMBL" id="JBJQND010000009">
    <property type="protein sequence ID" value="KAL3867027.1"/>
    <property type="molecule type" value="Genomic_DNA"/>
</dbReference>
<gene>
    <name evidence="14" type="ORF">ACJMK2_044268</name>
</gene>
<evidence type="ECO:0000256" key="2">
    <source>
        <dbReference type="ARBA" id="ARBA00022448"/>
    </source>
</evidence>
<evidence type="ECO:0000256" key="5">
    <source>
        <dbReference type="ARBA" id="ARBA00022989"/>
    </source>
</evidence>
<dbReference type="GO" id="GO:0016020">
    <property type="term" value="C:membrane"/>
    <property type="evidence" value="ECO:0007669"/>
    <property type="project" value="UniProtKB-SubCell"/>
</dbReference>
<evidence type="ECO:0000256" key="13">
    <source>
        <dbReference type="SAM" id="Phobius"/>
    </source>
</evidence>
<sequence>MEEDTGSWKERCERYFTSMTELESKENSPDTSGSSGNQKHENDEDKQWKHLAELPGKHVNLKKINEVKRWFSVLDIHGARYGGKTPNTVEFLMWFIIALAALGALSFTIYIQISDSLSSPRRFQTSEITEIRPPEVVPNITICNVNILKKSKILNTRFSGLLNIFPNHFNRSVVSIPTNTDSIEKILQSKSSVWTFLSETAGSGLSDILLRVGEDYLVGTEVAELTNFQWAYNISMRGDLANVMREFVKPTTAELSYLGHRREETLLKCFIGGRRCRDRYIYFLQLDKTKITSILGAGCQKDGQYDKFTCEQNCLENLVQTYCECTHYSFPSRLSQCFGFKYAYTCLRVLQELAKQKKTTICNCPIECRTLDFEIDSRSSIWPTEGFVEYLHENLIQNNVTINISEVRNSLAKLSINFAEGKVIEVQEQTSFSILDLLARIGGLSALIAGVSIITVGELIWTVARLIWFCSINLRNKSSMKSDNMTVLTDSEITSVTWAMYKERRREEIKTGKAKHQPGITLSGNAQSRIQMSRKNVYLTPITEENQHRQTELHPKENEQYNHPWERTGHSRLYSNVISERPRGDYKIPERRGNILNTAPISAGSSENTYVELIHINGFPKRQLPSSGQSNSNKDRNLSQVDAIPSYGGSSAYYSPKNVLEPTYI</sequence>
<evidence type="ECO:0000256" key="12">
    <source>
        <dbReference type="SAM" id="MobiDB-lite"/>
    </source>
</evidence>
<dbReference type="PRINTS" id="PR01078">
    <property type="entry name" value="AMINACHANNEL"/>
</dbReference>
<dbReference type="GO" id="GO:0005272">
    <property type="term" value="F:sodium channel activity"/>
    <property type="evidence" value="ECO:0007669"/>
    <property type="project" value="UniProtKB-KW"/>
</dbReference>
<organism evidence="14 15">
    <name type="scientific">Sinanodonta woodiana</name>
    <name type="common">Chinese pond mussel</name>
    <name type="synonym">Anodonta woodiana</name>
    <dbReference type="NCBI Taxonomy" id="1069815"/>
    <lineage>
        <taxon>Eukaryota</taxon>
        <taxon>Metazoa</taxon>
        <taxon>Spiralia</taxon>
        <taxon>Lophotrochozoa</taxon>
        <taxon>Mollusca</taxon>
        <taxon>Bivalvia</taxon>
        <taxon>Autobranchia</taxon>
        <taxon>Heteroconchia</taxon>
        <taxon>Palaeoheterodonta</taxon>
        <taxon>Unionida</taxon>
        <taxon>Unionoidea</taxon>
        <taxon>Unionidae</taxon>
        <taxon>Unioninae</taxon>
        <taxon>Sinanodonta</taxon>
    </lineage>
</organism>
<dbReference type="PANTHER" id="PTHR11690:SF248">
    <property type="entry name" value="PICKPOCKET 17, ISOFORM A"/>
    <property type="match status" value="1"/>
</dbReference>
<keyword evidence="9 11" id="KW-0739">Sodium transport</keyword>
<reference evidence="14 15" key="1">
    <citation type="submission" date="2024-11" db="EMBL/GenBank/DDBJ databases">
        <title>Chromosome-level genome assembly of the freshwater bivalve Anodonta woodiana.</title>
        <authorList>
            <person name="Chen X."/>
        </authorList>
    </citation>
    <scope>NUCLEOTIDE SEQUENCE [LARGE SCALE GENOMIC DNA]</scope>
    <source>
        <strain evidence="14">MN2024</strain>
        <tissue evidence="14">Gills</tissue>
    </source>
</reference>
<evidence type="ECO:0000313" key="15">
    <source>
        <dbReference type="Proteomes" id="UP001634394"/>
    </source>
</evidence>
<dbReference type="Proteomes" id="UP001634394">
    <property type="component" value="Unassembled WGS sequence"/>
</dbReference>
<accession>A0ABD3VZK4</accession>
<comment type="similarity">
    <text evidence="11">Belongs to the amiloride-sensitive sodium channel (TC 1.A.6) family.</text>
</comment>